<dbReference type="EMBL" id="JBHSMH010000111">
    <property type="protein sequence ID" value="MFC5471662.1"/>
    <property type="molecule type" value="Genomic_DNA"/>
</dbReference>
<organism evidence="4 5">
    <name type="scientific">Cohnella suwonensis</name>
    <dbReference type="NCBI Taxonomy" id="696072"/>
    <lineage>
        <taxon>Bacteria</taxon>
        <taxon>Bacillati</taxon>
        <taxon>Bacillota</taxon>
        <taxon>Bacilli</taxon>
        <taxon>Bacillales</taxon>
        <taxon>Paenibacillaceae</taxon>
        <taxon>Cohnella</taxon>
    </lineage>
</organism>
<gene>
    <name evidence="3" type="primary">ureD</name>
    <name evidence="4" type="ORF">ACFPPD_23580</name>
</gene>
<comment type="similarity">
    <text evidence="1 3">Belongs to the UreD family.</text>
</comment>
<evidence type="ECO:0000256" key="1">
    <source>
        <dbReference type="ARBA" id="ARBA00007177"/>
    </source>
</evidence>
<dbReference type="PANTHER" id="PTHR33643">
    <property type="entry name" value="UREASE ACCESSORY PROTEIN D"/>
    <property type="match status" value="1"/>
</dbReference>
<comment type="subunit">
    <text evidence="3">UreD, UreF and UreG form a complex that acts as a GTP-hydrolysis-dependent molecular chaperone, activating the urease apoprotein by helping to assemble the nickel containing metallocenter of UreC. The UreE protein probably delivers the nickel.</text>
</comment>
<comment type="subcellular location">
    <subcellularLocation>
        <location evidence="3">Cytoplasm</location>
    </subcellularLocation>
</comment>
<keyword evidence="2 3" id="KW-0143">Chaperone</keyword>
<keyword evidence="5" id="KW-1185">Reference proteome</keyword>
<evidence type="ECO:0000256" key="3">
    <source>
        <dbReference type="HAMAP-Rule" id="MF_01384"/>
    </source>
</evidence>
<dbReference type="HAMAP" id="MF_01384">
    <property type="entry name" value="UreD"/>
    <property type="match status" value="1"/>
</dbReference>
<sequence>MSPSSSPAAEGSLASSVPPAIRSVPVAGRLSELRATVGIPDADGVPKLVERYHTSPLKIAKTFSLRGEGDWRQLAVVQMDGSPGLLEGDRYSFDWELREGARLYATNQAYTRVHPCESETGDARLRQSFRLGAGAVLEWIPEPVMLFRDARFIAETEVELGEGAICMLGDLFSPGRLFRGEAFDFRKYELKVKVLHGGELIHYQRQVWEPETLPIRSAGCFGEFTHMGTFSVFSDLLGADFQERLRAYIDERPAMMEGVSWGVARTARHGVVVQLAGNAAWRLQRAILAAWDGARKLALGQPPLRLLKEAWMGGE</sequence>
<evidence type="ECO:0000256" key="2">
    <source>
        <dbReference type="ARBA" id="ARBA00023186"/>
    </source>
</evidence>
<dbReference type="Pfam" id="PF01774">
    <property type="entry name" value="UreD"/>
    <property type="match status" value="1"/>
</dbReference>
<dbReference type="Proteomes" id="UP001596105">
    <property type="component" value="Unassembled WGS sequence"/>
</dbReference>
<name>A0ABW0M2Z7_9BACL</name>
<evidence type="ECO:0000313" key="4">
    <source>
        <dbReference type="EMBL" id="MFC5471662.1"/>
    </source>
</evidence>
<reference evidence="5" key="1">
    <citation type="journal article" date="2019" name="Int. J. Syst. Evol. Microbiol.">
        <title>The Global Catalogue of Microorganisms (GCM) 10K type strain sequencing project: providing services to taxonomists for standard genome sequencing and annotation.</title>
        <authorList>
            <consortium name="The Broad Institute Genomics Platform"/>
            <consortium name="The Broad Institute Genome Sequencing Center for Infectious Disease"/>
            <person name="Wu L."/>
            <person name="Ma J."/>
        </authorList>
    </citation>
    <scope>NUCLEOTIDE SEQUENCE [LARGE SCALE GENOMIC DNA]</scope>
    <source>
        <strain evidence="5">CCUG 57113</strain>
    </source>
</reference>
<dbReference type="RefSeq" id="WP_209743842.1">
    <property type="nucleotide sequence ID" value="NZ_JBHSMH010000111.1"/>
</dbReference>
<accession>A0ABW0M2Z7</accession>
<keyword evidence="3" id="KW-0963">Cytoplasm</keyword>
<comment type="caution">
    <text evidence="4">The sequence shown here is derived from an EMBL/GenBank/DDBJ whole genome shotgun (WGS) entry which is preliminary data.</text>
</comment>
<proteinExistence type="inferred from homology"/>
<comment type="function">
    <text evidence="3">Required for maturation of urease via the functional incorporation of the urease nickel metallocenter.</text>
</comment>
<evidence type="ECO:0000313" key="5">
    <source>
        <dbReference type="Proteomes" id="UP001596105"/>
    </source>
</evidence>
<dbReference type="PANTHER" id="PTHR33643:SF1">
    <property type="entry name" value="UREASE ACCESSORY PROTEIN D"/>
    <property type="match status" value="1"/>
</dbReference>
<protein>
    <recommendedName>
        <fullName evidence="3">Urease accessory protein UreD</fullName>
    </recommendedName>
</protein>
<dbReference type="InterPro" id="IPR002669">
    <property type="entry name" value="UreD"/>
</dbReference>
<keyword evidence="3" id="KW-0996">Nickel insertion</keyword>